<dbReference type="Proteomes" id="UP001369736">
    <property type="component" value="Unassembled WGS sequence"/>
</dbReference>
<name>A0ABU8M536_9PSEU</name>
<reference evidence="1 2" key="1">
    <citation type="submission" date="2024-03" db="EMBL/GenBank/DDBJ databases">
        <title>Actinomycetospora sp. OC33-EN07, a novel actinomycete isolated from wild orchid (Aerides multiflora).</title>
        <authorList>
            <person name="Suriyachadkun C."/>
        </authorList>
    </citation>
    <scope>NUCLEOTIDE SEQUENCE [LARGE SCALE GENOMIC DNA]</scope>
    <source>
        <strain evidence="1 2">OC33-EN07</strain>
    </source>
</reference>
<gene>
    <name evidence="1" type="ORF">WCD58_14780</name>
</gene>
<evidence type="ECO:0008006" key="3">
    <source>
        <dbReference type="Google" id="ProtNLM"/>
    </source>
</evidence>
<accession>A0ABU8M536</accession>
<evidence type="ECO:0000313" key="1">
    <source>
        <dbReference type="EMBL" id="MEJ2862434.1"/>
    </source>
</evidence>
<dbReference type="EMBL" id="JBBEGM010000005">
    <property type="protein sequence ID" value="MEJ2862434.1"/>
    <property type="molecule type" value="Genomic_DNA"/>
</dbReference>
<proteinExistence type="predicted"/>
<comment type="caution">
    <text evidence="1">The sequence shown here is derived from an EMBL/GenBank/DDBJ whole genome shotgun (WGS) entry which is preliminary data.</text>
</comment>
<keyword evidence="2" id="KW-1185">Reference proteome</keyword>
<sequence>MSAPGAGDDGVDVALDALRDDAAVWRSASDRLEVRRMTLETVTVDPLAFSQWGVDAGLDRSYEDLRRRIDQVIAQGVEAFRAVSASLDGAASVYGQEDAENAGRFEALRPEGG</sequence>
<evidence type="ECO:0000313" key="2">
    <source>
        <dbReference type="Proteomes" id="UP001369736"/>
    </source>
</evidence>
<organism evidence="1 2">
    <name type="scientific">Actinomycetospora flava</name>
    <dbReference type="NCBI Taxonomy" id="3129232"/>
    <lineage>
        <taxon>Bacteria</taxon>
        <taxon>Bacillati</taxon>
        <taxon>Actinomycetota</taxon>
        <taxon>Actinomycetes</taxon>
        <taxon>Pseudonocardiales</taxon>
        <taxon>Pseudonocardiaceae</taxon>
        <taxon>Actinomycetospora</taxon>
    </lineage>
</organism>
<protein>
    <recommendedName>
        <fullName evidence="3">Excreted virulence factor EspC (Type VII ESX diderm)</fullName>
    </recommendedName>
</protein>
<dbReference type="RefSeq" id="WP_337703808.1">
    <property type="nucleotide sequence ID" value="NZ_JBBEGM010000005.1"/>
</dbReference>